<comment type="similarity">
    <text evidence="2 7">Belongs to the carbamate kinase family.</text>
</comment>
<dbReference type="STRING" id="1732.SAMN02910417_00453"/>
<evidence type="ECO:0000256" key="5">
    <source>
        <dbReference type="ARBA" id="ARBA00022777"/>
    </source>
</evidence>
<accession>A0A1G6ADI5</accession>
<evidence type="ECO:0000259" key="8">
    <source>
        <dbReference type="Pfam" id="PF00696"/>
    </source>
</evidence>
<dbReference type="GO" id="GO:0005829">
    <property type="term" value="C:cytosol"/>
    <property type="evidence" value="ECO:0007669"/>
    <property type="project" value="TreeGrafter"/>
</dbReference>
<dbReference type="PANTHER" id="PTHR30409:SF1">
    <property type="entry name" value="CARBAMATE KINASE-RELATED"/>
    <property type="match status" value="1"/>
</dbReference>
<evidence type="ECO:0000313" key="9">
    <source>
        <dbReference type="EMBL" id="SDB06449.1"/>
    </source>
</evidence>
<dbReference type="PANTHER" id="PTHR30409">
    <property type="entry name" value="CARBAMATE KINASE"/>
    <property type="match status" value="1"/>
</dbReference>
<dbReference type="InterPro" id="IPR003964">
    <property type="entry name" value="Carb_kinase"/>
</dbReference>
<dbReference type="UniPathway" id="UPA00996">
    <property type="reaction ID" value="UER00366"/>
</dbReference>
<dbReference type="GO" id="GO:0008804">
    <property type="term" value="F:carbamate kinase activity"/>
    <property type="evidence" value="ECO:0007669"/>
    <property type="project" value="UniProtKB-EC"/>
</dbReference>
<feature type="domain" description="Aspartate/glutamate/uridylate kinase" evidence="8">
    <location>
        <begin position="4"/>
        <end position="292"/>
    </location>
</feature>
<evidence type="ECO:0000256" key="2">
    <source>
        <dbReference type="ARBA" id="ARBA00011066"/>
    </source>
</evidence>
<dbReference type="OrthoDB" id="9766717at2"/>
<comment type="pathway">
    <text evidence="1">Metabolic intermediate metabolism; carbamoyl phosphate degradation; CO(2) and NH(3) from carbamoyl phosphate: step 1/1.</text>
</comment>
<dbReference type="PRINTS" id="PR01469">
    <property type="entry name" value="CARBMTKINASE"/>
</dbReference>
<name>A0A1G6ADI5_EUBOX</name>
<evidence type="ECO:0000256" key="3">
    <source>
        <dbReference type="ARBA" id="ARBA00013070"/>
    </source>
</evidence>
<evidence type="ECO:0000256" key="1">
    <source>
        <dbReference type="ARBA" id="ARBA00005118"/>
    </source>
</evidence>
<gene>
    <name evidence="9" type="ORF">SAMN02910417_00453</name>
</gene>
<dbReference type="InterPro" id="IPR036393">
    <property type="entry name" value="AceGlu_kinase-like_sf"/>
</dbReference>
<dbReference type="Proteomes" id="UP000199228">
    <property type="component" value="Unassembled WGS sequence"/>
</dbReference>
<dbReference type="AlphaFoldDB" id="A0A1G6ADI5"/>
<dbReference type="Gene3D" id="3.40.1160.10">
    <property type="entry name" value="Acetylglutamate kinase-like"/>
    <property type="match status" value="1"/>
</dbReference>
<dbReference type="EMBL" id="FMXR01000005">
    <property type="protein sequence ID" value="SDB06449.1"/>
    <property type="molecule type" value="Genomic_DNA"/>
</dbReference>
<keyword evidence="10" id="KW-1185">Reference proteome</keyword>
<protein>
    <recommendedName>
        <fullName evidence="3 7">Carbamate kinase</fullName>
    </recommendedName>
</protein>
<dbReference type="InterPro" id="IPR001048">
    <property type="entry name" value="Asp/Glu/Uridylate_kinase"/>
</dbReference>
<dbReference type="Pfam" id="PF00696">
    <property type="entry name" value="AA_kinase"/>
    <property type="match status" value="1"/>
</dbReference>
<dbReference type="GO" id="GO:0019546">
    <property type="term" value="P:L-arginine deiminase pathway"/>
    <property type="evidence" value="ECO:0007669"/>
    <property type="project" value="TreeGrafter"/>
</dbReference>
<keyword evidence="4 7" id="KW-0808">Transferase</keyword>
<proteinExistence type="inferred from homology"/>
<evidence type="ECO:0000256" key="4">
    <source>
        <dbReference type="ARBA" id="ARBA00022679"/>
    </source>
</evidence>
<organism evidence="9 10">
    <name type="scientific">Eubacterium oxidoreducens</name>
    <dbReference type="NCBI Taxonomy" id="1732"/>
    <lineage>
        <taxon>Bacteria</taxon>
        <taxon>Bacillati</taxon>
        <taxon>Bacillota</taxon>
        <taxon>Clostridia</taxon>
        <taxon>Eubacteriales</taxon>
        <taxon>Eubacteriaceae</taxon>
        <taxon>Eubacterium</taxon>
    </lineage>
</organism>
<comment type="catalytic activity">
    <reaction evidence="6">
        <text>hydrogencarbonate + NH4(+) + ATP = carbamoyl phosphate + ADP + H2O + H(+)</text>
        <dbReference type="Rhea" id="RHEA:10152"/>
        <dbReference type="ChEBI" id="CHEBI:15377"/>
        <dbReference type="ChEBI" id="CHEBI:15378"/>
        <dbReference type="ChEBI" id="CHEBI:17544"/>
        <dbReference type="ChEBI" id="CHEBI:28938"/>
        <dbReference type="ChEBI" id="CHEBI:30616"/>
        <dbReference type="ChEBI" id="CHEBI:58228"/>
        <dbReference type="ChEBI" id="CHEBI:456216"/>
        <dbReference type="EC" id="2.7.2.2"/>
    </reaction>
</comment>
<reference evidence="9 10" key="1">
    <citation type="submission" date="2016-10" db="EMBL/GenBank/DDBJ databases">
        <authorList>
            <person name="de Groot N.N."/>
        </authorList>
    </citation>
    <scope>NUCLEOTIDE SEQUENCE [LARGE SCALE GENOMIC DNA]</scope>
    <source>
        <strain evidence="9 10">DSM 3217</strain>
    </source>
</reference>
<evidence type="ECO:0000256" key="6">
    <source>
        <dbReference type="ARBA" id="ARBA00048467"/>
    </source>
</evidence>
<evidence type="ECO:0000256" key="7">
    <source>
        <dbReference type="PIRNR" id="PIRNR000723"/>
    </source>
</evidence>
<dbReference type="CDD" id="cd04235">
    <property type="entry name" value="AAK_CK"/>
    <property type="match status" value="1"/>
</dbReference>
<dbReference type="NCBIfam" id="NF009007">
    <property type="entry name" value="PRK12352.1"/>
    <property type="match status" value="1"/>
</dbReference>
<evidence type="ECO:0000313" key="10">
    <source>
        <dbReference type="Proteomes" id="UP000199228"/>
    </source>
</evidence>
<dbReference type="PIRSF" id="PIRSF000723">
    <property type="entry name" value="Carbamate_kin"/>
    <property type="match status" value="1"/>
</dbReference>
<sequence>MKKKRIVIALGRDALGTTLPQQQKATRRVAQIIAELIAQDYQIIISHSNGPQVGMIHTAMTEFYKMHPDYTATPMSVCSAMSQGYIGYDLQNAIRSALLGKGIYKTVSTILTQVTVDPYDEAFYEPSKIIGRVMTSEDAQIEEKKGNHVTKVGNGYRRIVAAPKPLDIIEIDAIRALADANQVVIAAGGGGIPVLKQENNLKGASAVIEKDLAAGRLADLLDADIYMMMTGSEKVALNYGKPDEKPIEVLKVEDAIRYMEEGQFEEGTMLPKIEAAVDYLGDSAVRKVIITNTENAIKAVTQKAGTTIIK</sequence>
<keyword evidence="5 7" id="KW-0418">Kinase</keyword>
<dbReference type="SUPFAM" id="SSF53633">
    <property type="entry name" value="Carbamate kinase-like"/>
    <property type="match status" value="1"/>
</dbReference>
<dbReference type="RefSeq" id="WP_090171762.1">
    <property type="nucleotide sequence ID" value="NZ_FMXR01000005.1"/>
</dbReference>